<protein>
    <submittedName>
        <fullName evidence="2">Uncharacterized protein</fullName>
    </submittedName>
</protein>
<proteinExistence type="predicted"/>
<keyword evidence="3" id="KW-1185">Reference proteome</keyword>
<dbReference type="Proteomes" id="UP001226389">
    <property type="component" value="Unassembled WGS sequence"/>
</dbReference>
<reference evidence="2 3" key="1">
    <citation type="submission" date="2023-07" db="EMBL/GenBank/DDBJ databases">
        <title>Sorghum-associated microbial communities from plants grown in Nebraska, USA.</title>
        <authorList>
            <person name="Schachtman D."/>
        </authorList>
    </citation>
    <scope>NUCLEOTIDE SEQUENCE [LARGE SCALE GENOMIC DNA]</scope>
    <source>
        <strain evidence="2 3">DS994</strain>
    </source>
</reference>
<sequence>MDGLYKPNKEKSGLDIPAKKSVQTANEKPTKRKFL</sequence>
<comment type="caution">
    <text evidence="2">The sequence shown here is derived from an EMBL/GenBank/DDBJ whole genome shotgun (WGS) entry which is preliminary data.</text>
</comment>
<feature type="region of interest" description="Disordered" evidence="1">
    <location>
        <begin position="1"/>
        <end position="35"/>
    </location>
</feature>
<organism evidence="2 3">
    <name type="scientific">Pseudarthrobacter defluvii</name>
    <dbReference type="NCBI Taxonomy" id="410837"/>
    <lineage>
        <taxon>Bacteria</taxon>
        <taxon>Bacillati</taxon>
        <taxon>Actinomycetota</taxon>
        <taxon>Actinomycetes</taxon>
        <taxon>Micrococcales</taxon>
        <taxon>Micrococcaceae</taxon>
        <taxon>Pseudarthrobacter</taxon>
    </lineage>
</organism>
<accession>A0ABT9UEL4</accession>
<evidence type="ECO:0000256" key="1">
    <source>
        <dbReference type="SAM" id="MobiDB-lite"/>
    </source>
</evidence>
<evidence type="ECO:0000313" key="3">
    <source>
        <dbReference type="Proteomes" id="UP001226389"/>
    </source>
</evidence>
<name>A0ABT9UEL4_9MICC</name>
<evidence type="ECO:0000313" key="2">
    <source>
        <dbReference type="EMBL" id="MDQ0117446.1"/>
    </source>
</evidence>
<gene>
    <name evidence="2" type="ORF">J2T22_000616</name>
</gene>
<dbReference type="EMBL" id="JAUSSY010000002">
    <property type="protein sequence ID" value="MDQ0117446.1"/>
    <property type="molecule type" value="Genomic_DNA"/>
</dbReference>